<organism evidence="2 3">
    <name type="scientific">Thalassiosira oceanica</name>
    <name type="common">Marine diatom</name>
    <dbReference type="NCBI Taxonomy" id="159749"/>
    <lineage>
        <taxon>Eukaryota</taxon>
        <taxon>Sar</taxon>
        <taxon>Stramenopiles</taxon>
        <taxon>Ochrophyta</taxon>
        <taxon>Bacillariophyta</taxon>
        <taxon>Coscinodiscophyceae</taxon>
        <taxon>Thalassiosirophycidae</taxon>
        <taxon>Thalassiosirales</taxon>
        <taxon>Thalassiosiraceae</taxon>
        <taxon>Thalassiosira</taxon>
    </lineage>
</organism>
<evidence type="ECO:0000313" key="3">
    <source>
        <dbReference type="Proteomes" id="UP000266841"/>
    </source>
</evidence>
<protein>
    <submittedName>
        <fullName evidence="2">Uncharacterized protein</fullName>
    </submittedName>
</protein>
<dbReference type="AlphaFoldDB" id="K0RTJ1"/>
<comment type="caution">
    <text evidence="2">The sequence shown here is derived from an EMBL/GenBank/DDBJ whole genome shotgun (WGS) entry which is preliminary data.</text>
</comment>
<sequence length="134" mass="13982">MDVEALNQGLSPNIHRSMAVASHDFSRETEERRGGGRGEGLGLQGCASARPRQGLALIGRLAAGYDSVARAETREGAGGGGGMDAALPGTGSPDVRRSPPEGPESTAEGSAVLNRRGARRKRRHGQNEPPKFRA</sequence>
<proteinExistence type="predicted"/>
<evidence type="ECO:0000313" key="2">
    <source>
        <dbReference type="EMBL" id="EJK55664.1"/>
    </source>
</evidence>
<feature type="region of interest" description="Disordered" evidence="1">
    <location>
        <begin position="1"/>
        <end position="45"/>
    </location>
</feature>
<accession>K0RTJ1</accession>
<name>K0RTJ1_THAOC</name>
<feature type="region of interest" description="Disordered" evidence="1">
    <location>
        <begin position="73"/>
        <end position="134"/>
    </location>
</feature>
<feature type="compositionally biased region" description="Basic and acidic residues" evidence="1">
    <location>
        <begin position="24"/>
        <end position="36"/>
    </location>
</feature>
<reference evidence="2 3" key="1">
    <citation type="journal article" date="2012" name="Genome Biol.">
        <title>Genome and low-iron response of an oceanic diatom adapted to chronic iron limitation.</title>
        <authorList>
            <person name="Lommer M."/>
            <person name="Specht M."/>
            <person name="Roy A.S."/>
            <person name="Kraemer L."/>
            <person name="Andreson R."/>
            <person name="Gutowska M.A."/>
            <person name="Wolf J."/>
            <person name="Bergner S.V."/>
            <person name="Schilhabel M.B."/>
            <person name="Klostermeier U.C."/>
            <person name="Beiko R.G."/>
            <person name="Rosenstiel P."/>
            <person name="Hippler M."/>
            <person name="Laroche J."/>
        </authorList>
    </citation>
    <scope>NUCLEOTIDE SEQUENCE [LARGE SCALE GENOMIC DNA]</scope>
    <source>
        <strain evidence="2 3">CCMP1005</strain>
    </source>
</reference>
<gene>
    <name evidence="2" type="ORF">THAOC_24578</name>
</gene>
<dbReference type="EMBL" id="AGNL01033493">
    <property type="protein sequence ID" value="EJK55664.1"/>
    <property type="molecule type" value="Genomic_DNA"/>
</dbReference>
<dbReference type="Proteomes" id="UP000266841">
    <property type="component" value="Unassembled WGS sequence"/>
</dbReference>
<feature type="non-terminal residue" evidence="2">
    <location>
        <position position="134"/>
    </location>
</feature>
<evidence type="ECO:0000256" key="1">
    <source>
        <dbReference type="SAM" id="MobiDB-lite"/>
    </source>
</evidence>
<keyword evidence="3" id="KW-1185">Reference proteome</keyword>